<organism evidence="1 2">
    <name type="scientific">Peribacillus glennii</name>
    <dbReference type="NCBI Taxonomy" id="2303991"/>
    <lineage>
        <taxon>Bacteria</taxon>
        <taxon>Bacillati</taxon>
        <taxon>Bacillota</taxon>
        <taxon>Bacilli</taxon>
        <taxon>Bacillales</taxon>
        <taxon>Bacillaceae</taxon>
        <taxon>Peribacillus</taxon>
    </lineage>
</organism>
<accession>A0A372L8H3</accession>
<dbReference type="InterPro" id="IPR052913">
    <property type="entry name" value="Glycopeptide_resist_protein"/>
</dbReference>
<gene>
    <name evidence="1" type="ORF">D0466_19335</name>
</gene>
<dbReference type="Proteomes" id="UP000262939">
    <property type="component" value="Unassembled WGS sequence"/>
</dbReference>
<dbReference type="PANTHER" id="PTHR35788">
    <property type="entry name" value="EXPORTED PROTEIN-RELATED"/>
    <property type="match status" value="1"/>
</dbReference>
<dbReference type="EMBL" id="QVTD01000017">
    <property type="protein sequence ID" value="RFU61165.1"/>
    <property type="molecule type" value="Genomic_DNA"/>
</dbReference>
<evidence type="ECO:0000313" key="2">
    <source>
        <dbReference type="Proteomes" id="UP000262939"/>
    </source>
</evidence>
<dbReference type="PANTHER" id="PTHR35788:SF1">
    <property type="entry name" value="EXPORTED PROTEIN"/>
    <property type="match status" value="1"/>
</dbReference>
<dbReference type="Pfam" id="PF04294">
    <property type="entry name" value="VanW"/>
    <property type="match status" value="1"/>
</dbReference>
<comment type="caution">
    <text evidence="1">The sequence shown here is derived from an EMBL/GenBank/DDBJ whole genome shotgun (WGS) entry which is preliminary data.</text>
</comment>
<dbReference type="AlphaFoldDB" id="A0A372L8H3"/>
<dbReference type="InterPro" id="IPR007391">
    <property type="entry name" value="Vancomycin_resist_VanW"/>
</dbReference>
<evidence type="ECO:0000313" key="1">
    <source>
        <dbReference type="EMBL" id="RFU61165.1"/>
    </source>
</evidence>
<sequence>MSGAVAGGLVLWGTIGGAAAGSEEDGNQGIKHYKKELSLSAKEFNEPDLTLIDSRNGKQLQKIKASSIKTTEDAQKIAEELESKYDRPLIPAKLVGGGQLRPGQSRIVVNTEALTKNLENVNAFQRSLEVPISEEAPNVSAKTAANVDQATLGSFTTTFDSSVSGRSTNIALSVQAINNIVLGPGDRFYYNLVVGERTAARGYQKAKEIVNKELVEGIGGGICQTSTTLYNAVEKAGLGIIELHHHSKSVGYVPENRDATVSWGGKDFKFQNDKNHPVIIKAKVNGGSLTVQIRAAAKHVTSR</sequence>
<dbReference type="OrthoDB" id="9813301at2"/>
<keyword evidence="2" id="KW-1185">Reference proteome</keyword>
<name>A0A372L8H3_9BACI</name>
<proteinExistence type="predicted"/>
<reference evidence="1 2" key="1">
    <citation type="submission" date="2018-08" db="EMBL/GenBank/DDBJ databases">
        <title>Bacillus chawlae sp. nov., Bacillus glennii sp. nov., and Bacillus saganii sp. nov. Isolated from the Vehicle Assembly Building at Kennedy Space Center where the Viking Spacecraft were Assembled.</title>
        <authorList>
            <person name="Seuylemezian A."/>
            <person name="Vaishampayan P."/>
        </authorList>
    </citation>
    <scope>NUCLEOTIDE SEQUENCE [LARGE SCALE GENOMIC DNA]</scope>
    <source>
        <strain evidence="1 2">V44-8</strain>
    </source>
</reference>
<protein>
    <submittedName>
        <fullName evidence="1">Vanomycin resistance protein VanB</fullName>
    </submittedName>
</protein>